<dbReference type="Proteomes" id="UP000215914">
    <property type="component" value="Chromosome 2"/>
</dbReference>
<organism evidence="2 3">
    <name type="scientific">Helianthus annuus</name>
    <name type="common">Common sunflower</name>
    <dbReference type="NCBI Taxonomy" id="4232"/>
    <lineage>
        <taxon>Eukaryota</taxon>
        <taxon>Viridiplantae</taxon>
        <taxon>Streptophyta</taxon>
        <taxon>Embryophyta</taxon>
        <taxon>Tracheophyta</taxon>
        <taxon>Spermatophyta</taxon>
        <taxon>Magnoliopsida</taxon>
        <taxon>eudicotyledons</taxon>
        <taxon>Gunneridae</taxon>
        <taxon>Pentapetalae</taxon>
        <taxon>asterids</taxon>
        <taxon>campanulids</taxon>
        <taxon>Asterales</taxon>
        <taxon>Asteraceae</taxon>
        <taxon>Asteroideae</taxon>
        <taxon>Heliantheae alliance</taxon>
        <taxon>Heliantheae</taxon>
        <taxon>Helianthus</taxon>
    </lineage>
</organism>
<gene>
    <name evidence="2" type="ORF">HannXRQ_Chr02g0031651</name>
    <name evidence="1" type="ORF">HanXRQr2_Chr07g0305531</name>
</gene>
<dbReference type="PANTHER" id="PTHR37720">
    <property type="entry name" value="OS10G0481400 PROTEIN"/>
    <property type="match status" value="1"/>
</dbReference>
<name>A0A251VEP8_HELAN</name>
<dbReference type="EMBL" id="CM007891">
    <property type="protein sequence ID" value="OTG33161.1"/>
    <property type="molecule type" value="Genomic_DNA"/>
</dbReference>
<dbReference type="AlphaFoldDB" id="A0A251VEP8"/>
<evidence type="ECO:0000313" key="2">
    <source>
        <dbReference type="EMBL" id="OTG33161.1"/>
    </source>
</evidence>
<proteinExistence type="predicted"/>
<dbReference type="FunCoup" id="A0A251VEP8">
    <property type="interactions" value="1659"/>
</dbReference>
<keyword evidence="3" id="KW-1185">Reference proteome</keyword>
<dbReference type="Gramene" id="mRNA:HanXRQr2_Chr07g0305531">
    <property type="protein sequence ID" value="mRNA:HanXRQr2_Chr07g0305531"/>
    <property type="gene ID" value="HanXRQr2_Chr07g0305531"/>
</dbReference>
<evidence type="ECO:0000313" key="1">
    <source>
        <dbReference type="EMBL" id="KAF5799528.1"/>
    </source>
</evidence>
<protein>
    <submittedName>
        <fullName evidence="2">Uncharacterized protein</fullName>
    </submittedName>
</protein>
<evidence type="ECO:0000313" key="3">
    <source>
        <dbReference type="Proteomes" id="UP000215914"/>
    </source>
</evidence>
<dbReference type="OMA" id="IFGKQFR"/>
<dbReference type="PANTHER" id="PTHR37720:SF2">
    <property type="entry name" value="OS10G0481400 PROTEIN"/>
    <property type="match status" value="1"/>
</dbReference>
<reference evidence="2" key="2">
    <citation type="submission" date="2017-02" db="EMBL/GenBank/DDBJ databases">
        <title>Sunflower complete genome.</title>
        <authorList>
            <person name="Langlade N."/>
            <person name="Munos S."/>
        </authorList>
    </citation>
    <scope>NUCLEOTIDE SEQUENCE [LARGE SCALE GENOMIC DNA]</scope>
    <source>
        <tissue evidence="2">Leaves</tissue>
    </source>
</reference>
<sequence>MISILAQERLLGAALGSVFSGVVVFEQRRDIYNTIAQIQPPKPQVKEPISRKKIEFAHYWNKSVDQIFGPAIQALSSRRW</sequence>
<dbReference type="EMBL" id="MNCJ02000322">
    <property type="protein sequence ID" value="KAF5799528.1"/>
    <property type="molecule type" value="Genomic_DNA"/>
</dbReference>
<accession>A0A251VEP8</accession>
<reference evidence="1 3" key="1">
    <citation type="journal article" date="2017" name="Nature">
        <title>The sunflower genome provides insights into oil metabolism, flowering and Asterid evolution.</title>
        <authorList>
            <person name="Badouin H."/>
            <person name="Gouzy J."/>
            <person name="Grassa C.J."/>
            <person name="Murat F."/>
            <person name="Staton S.E."/>
            <person name="Cottret L."/>
            <person name="Lelandais-Briere C."/>
            <person name="Owens G.L."/>
            <person name="Carrere S."/>
            <person name="Mayjonade B."/>
            <person name="Legrand L."/>
            <person name="Gill N."/>
            <person name="Kane N.C."/>
            <person name="Bowers J.E."/>
            <person name="Hubner S."/>
            <person name="Bellec A."/>
            <person name="Berard A."/>
            <person name="Berges H."/>
            <person name="Blanchet N."/>
            <person name="Boniface M.C."/>
            <person name="Brunel D."/>
            <person name="Catrice O."/>
            <person name="Chaidir N."/>
            <person name="Claudel C."/>
            <person name="Donnadieu C."/>
            <person name="Faraut T."/>
            <person name="Fievet G."/>
            <person name="Helmstetter N."/>
            <person name="King M."/>
            <person name="Knapp S.J."/>
            <person name="Lai Z."/>
            <person name="Le Paslier M.C."/>
            <person name="Lippi Y."/>
            <person name="Lorenzon L."/>
            <person name="Mandel J.R."/>
            <person name="Marage G."/>
            <person name="Marchand G."/>
            <person name="Marquand E."/>
            <person name="Bret-Mestries E."/>
            <person name="Morien E."/>
            <person name="Nambeesan S."/>
            <person name="Nguyen T."/>
            <person name="Pegot-Espagnet P."/>
            <person name="Pouilly N."/>
            <person name="Raftis F."/>
            <person name="Sallet E."/>
            <person name="Schiex T."/>
            <person name="Thomas J."/>
            <person name="Vandecasteele C."/>
            <person name="Vares D."/>
            <person name="Vear F."/>
            <person name="Vautrin S."/>
            <person name="Crespi M."/>
            <person name="Mangin B."/>
            <person name="Burke J.M."/>
            <person name="Salse J."/>
            <person name="Munos S."/>
            <person name="Vincourt P."/>
            <person name="Rieseberg L.H."/>
            <person name="Langlade N.B."/>
        </authorList>
    </citation>
    <scope>NUCLEOTIDE SEQUENCE [LARGE SCALE GENOMIC DNA]</scope>
    <source>
        <strain evidence="3">cv. SF193</strain>
        <tissue evidence="1">Leaves</tissue>
    </source>
</reference>
<reference evidence="1" key="3">
    <citation type="submission" date="2020-06" db="EMBL/GenBank/DDBJ databases">
        <title>Helianthus annuus Genome sequencing and assembly Release 2.</title>
        <authorList>
            <person name="Gouzy J."/>
            <person name="Langlade N."/>
            <person name="Munos S."/>
        </authorList>
    </citation>
    <scope>NUCLEOTIDE SEQUENCE</scope>
    <source>
        <tissue evidence="1">Leaves</tissue>
    </source>
</reference>
<dbReference type="InParanoid" id="A0A251VEP8"/>
<dbReference type="STRING" id="4232.A0A251VEP8"/>